<sequence>MTVGKTLLLIGPPGTGKTTIANLLAQESGVAVVATGQRLRAEIRAQSPIGRQIATLLEQGRLAPDDVMAKLMRAWLQAIPLSQMCLLDGYPRSVAQAQMLETMLAELGRQVDNVIVLDLSEAAILHRLSGRRVCRSPAGDDVTLHIDDTERIAQCLAKGGVLRQRDDDRPEVIRARLRLYEQETTPVLDFYRHRGLVHHINADQSPEMVVAVINKVLQDD</sequence>
<comment type="subunit">
    <text evidence="5 7">Monomer.</text>
</comment>
<comment type="caution">
    <text evidence="5">Lacks conserved residue(s) required for the propagation of feature annotation.</text>
</comment>
<reference evidence="9 10" key="1">
    <citation type="submission" date="2018-01" db="EMBL/GenBank/DDBJ databases">
        <title>Metagenomic assembled genomes from two thermal pools in the Uzon Caldera, Kamchatka, Russia.</title>
        <authorList>
            <person name="Wilkins L."/>
            <person name="Ettinger C."/>
        </authorList>
    </citation>
    <scope>NUCLEOTIDE SEQUENCE [LARGE SCALE GENOMIC DNA]</scope>
    <source>
        <strain evidence="9">ZAV-02</strain>
    </source>
</reference>
<dbReference type="PROSITE" id="PS00113">
    <property type="entry name" value="ADENYLATE_KINASE"/>
    <property type="match status" value="1"/>
</dbReference>
<feature type="binding site" evidence="5">
    <location>
        <position position="40"/>
    </location>
    <ligand>
        <name>AMP</name>
        <dbReference type="ChEBI" id="CHEBI:456215"/>
    </ligand>
</feature>
<gene>
    <name evidence="5" type="primary">adk</name>
    <name evidence="9" type="ORF">C0184_12945</name>
</gene>
<dbReference type="InterPro" id="IPR033690">
    <property type="entry name" value="Adenylat_kinase_CS"/>
</dbReference>
<dbReference type="PRINTS" id="PR00094">
    <property type="entry name" value="ADENYLTKNASE"/>
</dbReference>
<dbReference type="CDD" id="cd01428">
    <property type="entry name" value="ADK"/>
    <property type="match status" value="1"/>
</dbReference>
<evidence type="ECO:0000256" key="4">
    <source>
        <dbReference type="ARBA" id="ARBA00022777"/>
    </source>
</evidence>
<dbReference type="InterPro" id="IPR000850">
    <property type="entry name" value="Adenylat/UMP-CMP_kin"/>
</dbReference>
<evidence type="ECO:0000256" key="1">
    <source>
        <dbReference type="ARBA" id="ARBA00022679"/>
    </source>
</evidence>
<dbReference type="EMBL" id="PNIQ01000867">
    <property type="protein sequence ID" value="PMP76362.1"/>
    <property type="molecule type" value="Genomic_DNA"/>
</dbReference>
<feature type="binding site" evidence="5">
    <location>
        <position position="165"/>
    </location>
    <ligand>
        <name>AMP</name>
        <dbReference type="ChEBI" id="CHEBI:456215"/>
    </ligand>
</feature>
<organism evidence="9 10">
    <name type="scientific">Chloroflexus aggregans</name>
    <dbReference type="NCBI Taxonomy" id="152260"/>
    <lineage>
        <taxon>Bacteria</taxon>
        <taxon>Bacillati</taxon>
        <taxon>Chloroflexota</taxon>
        <taxon>Chloroflexia</taxon>
        <taxon>Chloroflexales</taxon>
        <taxon>Chloroflexineae</taxon>
        <taxon>Chloroflexaceae</taxon>
        <taxon>Chloroflexus</taxon>
    </lineage>
</organism>
<evidence type="ECO:0000259" key="8">
    <source>
        <dbReference type="SMART" id="SM00382"/>
    </source>
</evidence>
<keyword evidence="3 5" id="KW-0547">Nucleotide-binding</keyword>
<dbReference type="UniPathway" id="UPA00588">
    <property type="reaction ID" value="UER00649"/>
</dbReference>
<keyword evidence="1 5" id="KW-0808">Transferase</keyword>
<keyword evidence="2 5" id="KW-0545">Nucleotide biosynthesis</keyword>
<dbReference type="Gene3D" id="3.40.50.300">
    <property type="entry name" value="P-loop containing nucleotide triphosphate hydrolases"/>
    <property type="match status" value="1"/>
</dbReference>
<keyword evidence="5" id="KW-0963">Cytoplasm</keyword>
<feature type="binding site" evidence="5">
    <location>
        <position position="176"/>
    </location>
    <ligand>
        <name>AMP</name>
        <dbReference type="ChEBI" id="CHEBI:456215"/>
    </ligand>
</feature>
<feature type="region of interest" description="NMP" evidence="5">
    <location>
        <begin position="34"/>
        <end position="63"/>
    </location>
</feature>
<comment type="subcellular location">
    <subcellularLocation>
        <location evidence="5 7">Cytoplasm</location>
    </subcellularLocation>
</comment>
<dbReference type="NCBIfam" id="TIGR01351">
    <property type="entry name" value="adk"/>
    <property type="match status" value="1"/>
</dbReference>
<name>A0A2J6WYH2_9CHLR</name>
<accession>A0A2J6WYH2</accession>
<evidence type="ECO:0000313" key="10">
    <source>
        <dbReference type="Proteomes" id="UP000243376"/>
    </source>
</evidence>
<feature type="binding site" evidence="5">
    <location>
        <position position="96"/>
    </location>
    <ligand>
        <name>AMP</name>
        <dbReference type="ChEBI" id="CHEBI:456215"/>
    </ligand>
</feature>
<evidence type="ECO:0000256" key="6">
    <source>
        <dbReference type="RuleBase" id="RU003330"/>
    </source>
</evidence>
<evidence type="ECO:0000256" key="5">
    <source>
        <dbReference type="HAMAP-Rule" id="MF_00235"/>
    </source>
</evidence>
<dbReference type="SUPFAM" id="SSF52540">
    <property type="entry name" value="P-loop containing nucleoside triphosphate hydrolases"/>
    <property type="match status" value="1"/>
</dbReference>
<dbReference type="GO" id="GO:0005737">
    <property type="term" value="C:cytoplasm"/>
    <property type="evidence" value="ECO:0007669"/>
    <property type="project" value="UniProtKB-SubCell"/>
</dbReference>
<dbReference type="GO" id="GO:0005524">
    <property type="term" value="F:ATP binding"/>
    <property type="evidence" value="ECO:0007669"/>
    <property type="project" value="UniProtKB-UniRule"/>
</dbReference>
<keyword evidence="4 5" id="KW-0418">Kinase</keyword>
<comment type="function">
    <text evidence="5">Catalyzes the reversible transfer of the terminal phosphate group between ATP and AMP. Plays an important role in cellular energy homeostasis and in adenine nucleotide metabolism.</text>
</comment>
<dbReference type="PANTHER" id="PTHR23359">
    <property type="entry name" value="NUCLEOTIDE KINASE"/>
    <property type="match status" value="1"/>
</dbReference>
<feature type="domain" description="AAA+ ATPase" evidence="8">
    <location>
        <begin position="3"/>
        <end position="184"/>
    </location>
</feature>
<dbReference type="InterPro" id="IPR003593">
    <property type="entry name" value="AAA+_ATPase"/>
</dbReference>
<dbReference type="GO" id="GO:0044209">
    <property type="term" value="P:AMP salvage"/>
    <property type="evidence" value="ECO:0007669"/>
    <property type="project" value="UniProtKB-UniRule"/>
</dbReference>
<comment type="similarity">
    <text evidence="5 6">Belongs to the adenylate kinase family.</text>
</comment>
<comment type="domain">
    <text evidence="5">Consists of three domains, a large central CORE domain and two small peripheral domains, NMPbind and LID, which undergo movements during catalysis. The LID domain closes over the site of phosphoryl transfer upon ATP binding. Assembling and dissambling the active center during each catalytic cycle provides an effective means to prevent ATP hydrolysis.</text>
</comment>
<dbReference type="EC" id="2.7.4.3" evidence="5 7"/>
<dbReference type="GO" id="GO:0004017">
    <property type="term" value="F:AMP kinase activity"/>
    <property type="evidence" value="ECO:0007669"/>
    <property type="project" value="UniProtKB-UniRule"/>
</dbReference>
<dbReference type="InterPro" id="IPR006259">
    <property type="entry name" value="Adenyl_kin_sub"/>
</dbReference>
<feature type="binding site" evidence="5">
    <location>
        <position position="204"/>
    </location>
    <ligand>
        <name>ATP</name>
        <dbReference type="ChEBI" id="CHEBI:30616"/>
    </ligand>
</feature>
<protein>
    <recommendedName>
        <fullName evidence="5 7">Adenylate kinase</fullName>
        <shortName evidence="5">AK</shortName>
        <ecNumber evidence="5 7">2.7.4.3</ecNumber>
    </recommendedName>
    <alternativeName>
        <fullName evidence="5">ATP-AMP transphosphorylase</fullName>
    </alternativeName>
    <alternativeName>
        <fullName evidence="5">ATP:AMP phosphotransferase</fullName>
    </alternativeName>
    <alternativeName>
        <fullName evidence="5">Adenylate monophosphate kinase</fullName>
    </alternativeName>
</protein>
<dbReference type="HAMAP" id="MF_00235">
    <property type="entry name" value="Adenylate_kinase_Adk"/>
    <property type="match status" value="1"/>
</dbReference>
<dbReference type="AlphaFoldDB" id="A0A2J6WYH2"/>
<dbReference type="Proteomes" id="UP000243376">
    <property type="component" value="Unassembled WGS sequence"/>
</dbReference>
<dbReference type="SMART" id="SM00382">
    <property type="entry name" value="AAA"/>
    <property type="match status" value="1"/>
</dbReference>
<proteinExistence type="inferred from homology"/>
<comment type="catalytic activity">
    <reaction evidence="5 7">
        <text>AMP + ATP = 2 ADP</text>
        <dbReference type="Rhea" id="RHEA:12973"/>
        <dbReference type="ChEBI" id="CHEBI:30616"/>
        <dbReference type="ChEBI" id="CHEBI:456215"/>
        <dbReference type="ChEBI" id="CHEBI:456216"/>
        <dbReference type="EC" id="2.7.4.3"/>
    </reaction>
</comment>
<dbReference type="Pfam" id="PF00406">
    <property type="entry name" value="ADK"/>
    <property type="match status" value="1"/>
</dbReference>
<evidence type="ECO:0000256" key="7">
    <source>
        <dbReference type="RuleBase" id="RU003331"/>
    </source>
</evidence>
<comment type="caution">
    <text evidence="9">The sequence shown here is derived from an EMBL/GenBank/DDBJ whole genome shotgun (WGS) entry which is preliminary data.</text>
</comment>
<dbReference type="InterPro" id="IPR027417">
    <property type="entry name" value="P-loop_NTPase"/>
</dbReference>
<evidence type="ECO:0000313" key="9">
    <source>
        <dbReference type="EMBL" id="PMP76362.1"/>
    </source>
</evidence>
<feature type="binding site" evidence="5">
    <location>
        <position position="131"/>
    </location>
    <ligand>
        <name>ATP</name>
        <dbReference type="ChEBI" id="CHEBI:30616"/>
    </ligand>
</feature>
<feature type="binding site" evidence="5">
    <location>
        <begin position="14"/>
        <end position="19"/>
    </location>
    <ligand>
        <name>ATP</name>
        <dbReference type="ChEBI" id="CHEBI:30616"/>
    </ligand>
</feature>
<evidence type="ECO:0000256" key="2">
    <source>
        <dbReference type="ARBA" id="ARBA00022727"/>
    </source>
</evidence>
<keyword evidence="5 7" id="KW-0067">ATP-binding</keyword>
<feature type="binding site" evidence="5">
    <location>
        <position position="35"/>
    </location>
    <ligand>
        <name>AMP</name>
        <dbReference type="ChEBI" id="CHEBI:456215"/>
    </ligand>
</feature>
<feature type="binding site" evidence="5">
    <location>
        <begin position="89"/>
        <end position="92"/>
    </location>
    <ligand>
        <name>AMP</name>
        <dbReference type="ChEBI" id="CHEBI:456215"/>
    </ligand>
</feature>
<evidence type="ECO:0000256" key="3">
    <source>
        <dbReference type="ARBA" id="ARBA00022741"/>
    </source>
</evidence>
<comment type="pathway">
    <text evidence="5">Purine metabolism; AMP biosynthesis via salvage pathway; AMP from ADP: step 1/1.</text>
</comment>